<dbReference type="InterPro" id="IPR036188">
    <property type="entry name" value="FAD/NAD-bd_sf"/>
</dbReference>
<evidence type="ECO:0000313" key="3">
    <source>
        <dbReference type="EMBL" id="AEP30122.1"/>
    </source>
</evidence>
<keyword evidence="2" id="KW-0285">Flavoprotein</keyword>
<reference evidence="3 4" key="1">
    <citation type="journal article" date="2011" name="J. Bacteriol.">
        <title>Complete genome sequence of seawater bacterium Glaciecola nitratireducens FR1064T.</title>
        <authorList>
            <person name="Bian F."/>
            <person name="Qin Q.L."/>
            <person name="Xie B.B."/>
            <person name="Shu Y.L."/>
            <person name="Zhang X.Y."/>
            <person name="Yu Y."/>
            <person name="Chen B."/>
            <person name="Chen X.L."/>
            <person name="Zhou B.C."/>
            <person name="Zhang Y.Z."/>
        </authorList>
    </citation>
    <scope>NUCLEOTIDE SEQUENCE [LARGE SCALE GENOMIC DNA]</scope>
    <source>
        <strain evidence="4">JCM 12485 / KCTC 12276 / FR1064</strain>
    </source>
</reference>
<keyword evidence="4" id="KW-1185">Reference proteome</keyword>
<dbReference type="GO" id="GO:0000166">
    <property type="term" value="F:nucleotide binding"/>
    <property type="evidence" value="ECO:0007669"/>
    <property type="project" value="UniProtKB-KW"/>
</dbReference>
<dbReference type="PIRSF" id="PIRSF011396">
    <property type="entry name" value="Trp_halogenase"/>
    <property type="match status" value="1"/>
</dbReference>
<feature type="binding site" evidence="2">
    <location>
        <begin position="9"/>
        <end position="12"/>
    </location>
    <ligand>
        <name>FAD</name>
        <dbReference type="ChEBI" id="CHEBI:57692"/>
    </ligand>
</feature>
<dbReference type="eggNOG" id="COG0654">
    <property type="taxonomic scope" value="Bacteria"/>
</dbReference>
<feature type="active site" evidence="1">
    <location>
        <position position="83"/>
    </location>
</feature>
<evidence type="ECO:0000256" key="1">
    <source>
        <dbReference type="PIRSR" id="PIRSR011396-1"/>
    </source>
</evidence>
<name>G4QLL6_GLANF</name>
<organism evidence="3 4">
    <name type="scientific">Glaciecola nitratireducens (strain JCM 12485 / KCTC 12276 / FR1064)</name>
    <dbReference type="NCBI Taxonomy" id="1085623"/>
    <lineage>
        <taxon>Bacteria</taxon>
        <taxon>Pseudomonadati</taxon>
        <taxon>Pseudomonadota</taxon>
        <taxon>Gammaproteobacteria</taxon>
        <taxon>Alteromonadales</taxon>
        <taxon>Alteromonadaceae</taxon>
        <taxon>Brumicola</taxon>
    </lineage>
</organism>
<protein>
    <submittedName>
        <fullName evidence="3">Tryptophan halogenase</fullName>
    </submittedName>
</protein>
<dbReference type="OrthoDB" id="7178350at2"/>
<keyword evidence="2" id="KW-0274">FAD</keyword>
<feature type="binding site" evidence="2">
    <location>
        <position position="83"/>
    </location>
    <ligand>
        <name>7-chloro-L-tryptophan</name>
        <dbReference type="ChEBI" id="CHEBI:58713"/>
    </ligand>
</feature>
<dbReference type="PANTHER" id="PTHR43747:SF4">
    <property type="entry name" value="FLAVIN-DEPENDENT TRYPTOPHAN HALOGENASE"/>
    <property type="match status" value="1"/>
</dbReference>
<dbReference type="Pfam" id="PF04820">
    <property type="entry name" value="Trp_halogenase"/>
    <property type="match status" value="1"/>
</dbReference>
<sequence length="510" mass="57572">MKKLLILGGGTAGWMAANMLNHYFTESKVINPNQKSWQITLVESPQIGIIGVGEGSTPQLKKFFDLLGIQESEWMPACHATYKNGISFLQWSEHQATNRYFHPFPSPFDRQTASAFLYHCQMRSRGMDVPVNPDDFFLSAKLAQLNRSPKPLLGKPQIPLNYAYHFDSAKLGAFLCQRAVNRGVVHINGKMERAIQDKDKSMRAIKLATGETLDADLFIDATGFNSLLLQGVLEEPFDSFDSNLFNNKAVAIPSTSQKIIPSETKATALSAGWAWQIPLTNRTGNGYVYSDQYLSPEQAEEELRRHINSNIADESETRSEAKHLNMKVGQVQRHWHKNVVAVGLSQGFIEPLEATALHLVQETIQKLAASLTDPSFDSEQERIKLRFNEAIKRRFNGIRDYIVCHYKMNTRTDSQYWVDNRENNNISTQLADVIDTWRSKKDIAAVLEQHQMTHYYPVISWYCLLAGYGSFAPATSPNKLPSSNMKQLAHYIMQNASHFAPHNESLGIST</sequence>
<feature type="binding site" evidence="2">
    <location>
        <position position="353"/>
    </location>
    <ligand>
        <name>L-tryptophan</name>
        <dbReference type="ChEBI" id="CHEBI:57912"/>
    </ligand>
</feature>
<dbReference type="InterPro" id="IPR006905">
    <property type="entry name" value="Flavin_halogenase"/>
</dbReference>
<dbReference type="InterPro" id="IPR050816">
    <property type="entry name" value="Flavin-dep_Halogenase_NPB"/>
</dbReference>
<dbReference type="SUPFAM" id="SSF51905">
    <property type="entry name" value="FAD/NAD(P)-binding domain"/>
    <property type="match status" value="1"/>
</dbReference>
<dbReference type="GO" id="GO:0004497">
    <property type="term" value="F:monooxygenase activity"/>
    <property type="evidence" value="ECO:0007669"/>
    <property type="project" value="InterPro"/>
</dbReference>
<accession>G4QLL6</accession>
<dbReference type="STRING" id="1085623.GNIT_2013"/>
<dbReference type="PANTHER" id="PTHR43747">
    <property type="entry name" value="FAD-BINDING PROTEIN"/>
    <property type="match status" value="1"/>
</dbReference>
<gene>
    <name evidence="3" type="ordered locus">GNIT_2013</name>
</gene>
<dbReference type="InterPro" id="IPR033856">
    <property type="entry name" value="Trp_halogen"/>
</dbReference>
<dbReference type="RefSeq" id="WP_014108996.1">
    <property type="nucleotide sequence ID" value="NC_016041.1"/>
</dbReference>
<dbReference type="EMBL" id="CP003060">
    <property type="protein sequence ID" value="AEP30122.1"/>
    <property type="molecule type" value="Genomic_DNA"/>
</dbReference>
<keyword evidence="2" id="KW-0547">Nucleotide-binding</keyword>
<dbReference type="AlphaFoldDB" id="G4QLL6"/>
<evidence type="ECO:0000256" key="2">
    <source>
        <dbReference type="PIRSR" id="PIRSR011396-2"/>
    </source>
</evidence>
<proteinExistence type="predicted"/>
<dbReference type="Gene3D" id="3.50.50.60">
    <property type="entry name" value="FAD/NAD(P)-binding domain"/>
    <property type="match status" value="1"/>
</dbReference>
<feature type="binding site" evidence="2">
    <location>
        <position position="344"/>
    </location>
    <ligand>
        <name>FAD</name>
        <dbReference type="ChEBI" id="CHEBI:57692"/>
    </ligand>
</feature>
<dbReference type="HOGENOM" id="CLU_022247_1_0_6"/>
<dbReference type="KEGG" id="gni:GNIT_2013"/>
<evidence type="ECO:0000313" key="4">
    <source>
        <dbReference type="Proteomes" id="UP000009282"/>
    </source>
</evidence>
<dbReference type="Proteomes" id="UP000009282">
    <property type="component" value="Chromosome"/>
</dbReference>